<keyword evidence="5 10" id="KW-0432">Leucine biosynthesis</keyword>
<evidence type="ECO:0000256" key="7">
    <source>
        <dbReference type="ARBA" id="ARBA00022679"/>
    </source>
</evidence>
<feature type="binding site" evidence="10">
    <location>
        <position position="293"/>
    </location>
    <ligand>
        <name>Mg(2+)</name>
        <dbReference type="ChEBI" id="CHEBI:18420"/>
    </ligand>
</feature>
<dbReference type="InterPro" id="IPR036230">
    <property type="entry name" value="LeuA_allosteric_dom_sf"/>
</dbReference>
<dbReference type="EC" id="2.3.3.13" evidence="4 10"/>
<sequence>MSNPFETQRPSAMPFQRYESYQKQFSISLPDRRWPAQVVEKAPRWCAVDLRDGNQALIDPMSPERKRRMFMLLVKMGYKEIEVGFPAASQTDFDFVRQLIEQDLIPDDVTIQVLVQCREHLIDRTFESIRGAKRAIVHFYNSTSVLQRRVVFGLDKDGITDIATQGARLCQKYAEIHTPDTEIFYEYSPESYTGTELEYALEICSAVIDVIDPTPARPLIINLPATVEMATPNVYADSIEWMHRNLPRRDSVILSLHPHNDRGTAVAAAELGLLAGADRIEGCLFGNGERTGNVDLVTLGLNLFSQGIDPQVDFSNIDEVKRTVEYCNQLPVHERHPYAGDLVYTAFSGSHQDAIKKGFTALQADADSAGVDIDSFTWGVPYLPIDPKDVGRTYEAVIRVNSQSGKGGVAYIMKEEHKLDLPRRLQIEFSGVVQHHTDEEGGEVGPQAMWDIFAGEYLVEHQLATKFKVESYSTATVDGKVEIDVEVFHRGVRRPLVGVGNGPIDAFTQAVEPLGIKARVLDYQEHALTSGGDAQAAAYVEVEVGDRAFWGVGIDANIVSASIKAVTSAINRAR</sequence>
<accession>A0ABM7LVH9</accession>
<dbReference type="SUPFAM" id="SSF110921">
    <property type="entry name" value="2-isopropylmalate synthase LeuA, allosteric (dimerisation) domain"/>
    <property type="match status" value="1"/>
</dbReference>
<feature type="binding site" evidence="10">
    <location>
        <position position="257"/>
    </location>
    <ligand>
        <name>Mg(2+)</name>
        <dbReference type="ChEBI" id="CHEBI:18420"/>
    </ligand>
</feature>
<proteinExistence type="inferred from homology"/>
<evidence type="ECO:0000259" key="11">
    <source>
        <dbReference type="PROSITE" id="PS50991"/>
    </source>
</evidence>
<dbReference type="PROSITE" id="PS00816">
    <property type="entry name" value="AIPM_HOMOCIT_SYNTH_2"/>
    <property type="match status" value="1"/>
</dbReference>
<dbReference type="InterPro" id="IPR039371">
    <property type="entry name" value="LeuA_N_DRE-TIM"/>
</dbReference>
<comment type="catalytic activity">
    <reaction evidence="1 10">
        <text>3-methyl-2-oxobutanoate + acetyl-CoA + H2O = (2S)-2-isopropylmalate + CoA + H(+)</text>
        <dbReference type="Rhea" id="RHEA:21524"/>
        <dbReference type="ChEBI" id="CHEBI:1178"/>
        <dbReference type="ChEBI" id="CHEBI:11851"/>
        <dbReference type="ChEBI" id="CHEBI:15377"/>
        <dbReference type="ChEBI" id="CHEBI:15378"/>
        <dbReference type="ChEBI" id="CHEBI:57287"/>
        <dbReference type="ChEBI" id="CHEBI:57288"/>
        <dbReference type="EC" id="2.3.3.13"/>
    </reaction>
</comment>
<dbReference type="PANTHER" id="PTHR46911:SF1">
    <property type="entry name" value="2-ISOPROPYLMALATE SYNTHASE"/>
    <property type="match status" value="1"/>
</dbReference>
<gene>
    <name evidence="12" type="primary">leuA_3</name>
    <name evidence="10" type="synonym">leuA</name>
    <name evidence="12" type="ORF">Aiant_39910</name>
</gene>
<dbReference type="Proteomes" id="UP000676967">
    <property type="component" value="Chromosome"/>
</dbReference>
<dbReference type="SUPFAM" id="SSF89000">
    <property type="entry name" value="post-HMGL domain-like"/>
    <property type="match status" value="1"/>
</dbReference>
<dbReference type="InterPro" id="IPR000891">
    <property type="entry name" value="PYR_CT"/>
</dbReference>
<dbReference type="SUPFAM" id="SSF51569">
    <property type="entry name" value="Aldolase"/>
    <property type="match status" value="1"/>
</dbReference>
<evidence type="ECO:0000313" key="12">
    <source>
        <dbReference type="EMBL" id="BCJ43334.1"/>
    </source>
</evidence>
<dbReference type="InterPro" id="IPR005668">
    <property type="entry name" value="IPM_Synthase"/>
</dbReference>
<dbReference type="NCBIfam" id="NF002991">
    <property type="entry name" value="PRK03739.1"/>
    <property type="match status" value="1"/>
</dbReference>
<dbReference type="InterPro" id="IPR054692">
    <property type="entry name" value="LeuA-like_post-cat"/>
</dbReference>
<dbReference type="RefSeq" id="WP_189332251.1">
    <property type="nucleotide sequence ID" value="NZ_AP023356.1"/>
</dbReference>
<evidence type="ECO:0000256" key="1">
    <source>
        <dbReference type="ARBA" id="ARBA00000064"/>
    </source>
</evidence>
<reference evidence="12 13" key="1">
    <citation type="submission" date="2020-08" db="EMBL/GenBank/DDBJ databases">
        <title>Whole genome shotgun sequence of Actinoplanes ianthinogenes NBRC 13996.</title>
        <authorList>
            <person name="Komaki H."/>
            <person name="Tamura T."/>
        </authorList>
    </citation>
    <scope>NUCLEOTIDE SEQUENCE [LARGE SCALE GENOMIC DNA]</scope>
    <source>
        <strain evidence="12 13">NBRC 13996</strain>
    </source>
</reference>
<keyword evidence="10" id="KW-0460">Magnesium</keyword>
<name>A0ABM7LVH9_9ACTN</name>
<dbReference type="InterPro" id="IPR002034">
    <property type="entry name" value="AIPM/Hcit_synth_CS"/>
</dbReference>
<feature type="binding site" evidence="10">
    <location>
        <position position="259"/>
    </location>
    <ligand>
        <name>Mg(2+)</name>
        <dbReference type="ChEBI" id="CHEBI:18420"/>
    </ligand>
</feature>
<feature type="binding site" evidence="10">
    <location>
        <position position="52"/>
    </location>
    <ligand>
        <name>Mg(2+)</name>
        <dbReference type="ChEBI" id="CHEBI:18420"/>
    </ligand>
</feature>
<dbReference type="PROSITE" id="PS50991">
    <property type="entry name" value="PYR_CT"/>
    <property type="match status" value="1"/>
</dbReference>
<dbReference type="Pfam" id="PF00682">
    <property type="entry name" value="HMGL-like"/>
    <property type="match status" value="1"/>
</dbReference>
<keyword evidence="8 10" id="KW-0479">Metal-binding</keyword>
<dbReference type="Gene3D" id="3.30.160.270">
    <property type="match status" value="1"/>
</dbReference>
<feature type="domain" description="Pyruvate carboxyltransferase" evidence="11">
    <location>
        <begin position="43"/>
        <end position="318"/>
    </location>
</feature>
<dbReference type="PANTHER" id="PTHR46911">
    <property type="match status" value="1"/>
</dbReference>
<keyword evidence="9 10" id="KW-0100">Branched-chain amino acid biosynthesis</keyword>
<organism evidence="12 13">
    <name type="scientific">Actinoplanes ianthinogenes</name>
    <dbReference type="NCBI Taxonomy" id="122358"/>
    <lineage>
        <taxon>Bacteria</taxon>
        <taxon>Bacillati</taxon>
        <taxon>Actinomycetota</taxon>
        <taxon>Actinomycetes</taxon>
        <taxon>Micromonosporales</taxon>
        <taxon>Micromonosporaceae</taxon>
        <taxon>Actinoplanes</taxon>
    </lineage>
</organism>
<dbReference type="InterPro" id="IPR013785">
    <property type="entry name" value="Aldolase_TIM"/>
</dbReference>
<dbReference type="Pfam" id="PF08502">
    <property type="entry name" value="LeuA_dimer"/>
    <property type="match status" value="1"/>
</dbReference>
<dbReference type="Pfam" id="PF22615">
    <property type="entry name" value="IPMS_D2"/>
    <property type="match status" value="1"/>
</dbReference>
<evidence type="ECO:0000256" key="2">
    <source>
        <dbReference type="ARBA" id="ARBA00004689"/>
    </source>
</evidence>
<dbReference type="InterPro" id="IPR013709">
    <property type="entry name" value="2-isopropylmalate_synth_dimer"/>
</dbReference>
<dbReference type="EMBL" id="AP023356">
    <property type="protein sequence ID" value="BCJ43334.1"/>
    <property type="molecule type" value="Genomic_DNA"/>
</dbReference>
<evidence type="ECO:0000256" key="3">
    <source>
        <dbReference type="ARBA" id="ARBA00009767"/>
    </source>
</evidence>
<dbReference type="SMART" id="SM00917">
    <property type="entry name" value="LeuA_dimer"/>
    <property type="match status" value="1"/>
</dbReference>
<comment type="subunit">
    <text evidence="10">Homodimer.</text>
</comment>
<comment type="function">
    <text evidence="10">Catalyzes the condensation of the acetyl group of acetyl-CoA with 3-methyl-2-oxobutanoate (2-ketoisovalerate) to form 3-carboxy-3-hydroxy-4-methylpentanoate (2-isopropylmalate).</text>
</comment>
<keyword evidence="13" id="KW-1185">Reference proteome</keyword>
<evidence type="ECO:0000256" key="8">
    <source>
        <dbReference type="ARBA" id="ARBA00022723"/>
    </source>
</evidence>
<evidence type="ECO:0000256" key="9">
    <source>
        <dbReference type="ARBA" id="ARBA00023304"/>
    </source>
</evidence>
<protein>
    <recommendedName>
        <fullName evidence="4 10">2-isopropylmalate synthase</fullName>
        <ecNumber evidence="4 10">2.3.3.13</ecNumber>
    </recommendedName>
    <alternativeName>
        <fullName evidence="10">Alpha-IPM synthase</fullName>
    </alternativeName>
    <alternativeName>
        <fullName evidence="10">Alpha-isopropylmalate synthase</fullName>
    </alternativeName>
</protein>
<evidence type="ECO:0000256" key="6">
    <source>
        <dbReference type="ARBA" id="ARBA00022605"/>
    </source>
</evidence>
<comment type="similarity">
    <text evidence="3 10">Belongs to the alpha-IPM synthase/homocitrate synthase family. LeuA type 2 subfamily.</text>
</comment>
<evidence type="ECO:0000256" key="5">
    <source>
        <dbReference type="ARBA" id="ARBA00022430"/>
    </source>
</evidence>
<keyword evidence="10" id="KW-0963">Cytoplasm</keyword>
<comment type="subcellular location">
    <subcellularLocation>
        <location evidence="10">Cytoplasm</location>
    </subcellularLocation>
</comment>
<dbReference type="HAMAP" id="MF_00572">
    <property type="entry name" value="LeuA_type2"/>
    <property type="match status" value="1"/>
</dbReference>
<keyword evidence="7 10" id="KW-0808">Transferase</keyword>
<dbReference type="PROSITE" id="PS00815">
    <property type="entry name" value="AIPM_HOMOCIT_SYNTH_1"/>
    <property type="match status" value="1"/>
</dbReference>
<dbReference type="NCBIfam" id="TIGR00970">
    <property type="entry name" value="leuA_yeast"/>
    <property type="match status" value="1"/>
</dbReference>
<comment type="cofactor">
    <cofactor evidence="10">
        <name>Mg(2+)</name>
        <dbReference type="ChEBI" id="CHEBI:18420"/>
    </cofactor>
</comment>
<feature type="region of interest" description="Regulatory domain" evidence="10">
    <location>
        <begin position="460"/>
        <end position="574"/>
    </location>
</feature>
<evidence type="ECO:0000313" key="13">
    <source>
        <dbReference type="Proteomes" id="UP000676967"/>
    </source>
</evidence>
<evidence type="ECO:0000256" key="4">
    <source>
        <dbReference type="ARBA" id="ARBA00012973"/>
    </source>
</evidence>
<comment type="pathway">
    <text evidence="2 10">Amino-acid biosynthesis; L-leucine biosynthesis; L-leucine from 3-methyl-2-oxobutanoate: step 1/4.</text>
</comment>
<dbReference type="Gene3D" id="3.20.20.70">
    <property type="entry name" value="Aldolase class I"/>
    <property type="match status" value="1"/>
</dbReference>
<dbReference type="CDD" id="cd07942">
    <property type="entry name" value="DRE_TIM_LeuA"/>
    <property type="match status" value="1"/>
</dbReference>
<keyword evidence="6 10" id="KW-0028">Amino-acid biosynthesis</keyword>
<evidence type="ECO:0000256" key="10">
    <source>
        <dbReference type="HAMAP-Rule" id="MF_00572"/>
    </source>
</evidence>